<evidence type="ECO:0000313" key="2">
    <source>
        <dbReference type="Proteomes" id="UP000009183"/>
    </source>
</evidence>
<dbReference type="InParanoid" id="F6H9F9"/>
<dbReference type="EMBL" id="FN595500">
    <property type="protein sequence ID" value="CCB48852.1"/>
    <property type="molecule type" value="Genomic_DNA"/>
</dbReference>
<gene>
    <name evidence="1" type="ordered locus">VIT_04s0069g00440</name>
</gene>
<protein>
    <submittedName>
        <fullName evidence="1">Uncharacterized protein</fullName>
    </submittedName>
</protein>
<name>F6H9F9_VITVI</name>
<reference evidence="2" key="1">
    <citation type="journal article" date="2007" name="Nature">
        <title>The grapevine genome sequence suggests ancestral hexaploidization in major angiosperm phyla.</title>
        <authorList>
            <consortium name="The French-Italian Public Consortium for Grapevine Genome Characterization."/>
            <person name="Jaillon O."/>
            <person name="Aury J.-M."/>
            <person name="Noel B."/>
            <person name="Policriti A."/>
            <person name="Clepet C."/>
            <person name="Casagrande A."/>
            <person name="Choisne N."/>
            <person name="Aubourg S."/>
            <person name="Vitulo N."/>
            <person name="Jubin C."/>
            <person name="Vezzi A."/>
            <person name="Legeai F."/>
            <person name="Hugueney P."/>
            <person name="Dasilva C."/>
            <person name="Horner D."/>
            <person name="Mica E."/>
            <person name="Jublot D."/>
            <person name="Poulain J."/>
            <person name="Bruyere C."/>
            <person name="Billault A."/>
            <person name="Segurens B."/>
            <person name="Gouyvenoux M."/>
            <person name="Ugarte E."/>
            <person name="Cattonaro F."/>
            <person name="Anthouard V."/>
            <person name="Vico V."/>
            <person name="Del Fabbro C."/>
            <person name="Alaux M."/>
            <person name="Di Gaspero G."/>
            <person name="Dumas V."/>
            <person name="Felice N."/>
            <person name="Paillard S."/>
            <person name="Juman I."/>
            <person name="Moroldo M."/>
            <person name="Scalabrin S."/>
            <person name="Canaguier A."/>
            <person name="Le Clainche I."/>
            <person name="Malacrida G."/>
            <person name="Durand E."/>
            <person name="Pesole G."/>
            <person name="Laucou V."/>
            <person name="Chatelet P."/>
            <person name="Merdinoglu D."/>
            <person name="Delledonne M."/>
            <person name="Pezzotti M."/>
            <person name="Lecharny A."/>
            <person name="Scarpelli C."/>
            <person name="Artiguenave F."/>
            <person name="Pe M.E."/>
            <person name="Valle G."/>
            <person name="Morgante M."/>
            <person name="Caboche M."/>
            <person name="Adam-Blondon A.-F."/>
            <person name="Weissenbach J."/>
            <person name="Quetier F."/>
            <person name="Wincker P."/>
        </authorList>
    </citation>
    <scope>NUCLEOTIDE SEQUENCE [LARGE SCALE GENOMIC DNA]</scope>
    <source>
        <strain evidence="2">cv. Pinot noir / PN40024</strain>
    </source>
</reference>
<dbReference type="PaxDb" id="29760-VIT_04s0069g00440.t01"/>
<keyword evidence="2" id="KW-1185">Reference proteome</keyword>
<sequence>MAEKFDAEATPHRIVIKGWWDLSFTWSERNWRRRWTGSFSD</sequence>
<evidence type="ECO:0000313" key="1">
    <source>
        <dbReference type="EMBL" id="CCB48852.1"/>
    </source>
</evidence>
<accession>F6H9F9</accession>
<dbReference type="HOGENOM" id="CLU_3280609_0_0_1"/>
<dbReference type="Proteomes" id="UP000009183">
    <property type="component" value="Chromosome 4"/>
</dbReference>
<proteinExistence type="predicted"/>
<dbReference type="AlphaFoldDB" id="F6H9F9"/>
<organism evidence="1 2">
    <name type="scientific">Vitis vinifera</name>
    <name type="common">Grape</name>
    <dbReference type="NCBI Taxonomy" id="29760"/>
    <lineage>
        <taxon>Eukaryota</taxon>
        <taxon>Viridiplantae</taxon>
        <taxon>Streptophyta</taxon>
        <taxon>Embryophyta</taxon>
        <taxon>Tracheophyta</taxon>
        <taxon>Spermatophyta</taxon>
        <taxon>Magnoliopsida</taxon>
        <taxon>eudicotyledons</taxon>
        <taxon>Gunneridae</taxon>
        <taxon>Pentapetalae</taxon>
        <taxon>rosids</taxon>
        <taxon>Vitales</taxon>
        <taxon>Vitaceae</taxon>
        <taxon>Viteae</taxon>
        <taxon>Vitis</taxon>
    </lineage>
</organism>